<keyword evidence="3" id="KW-1185">Reference proteome</keyword>
<proteinExistence type="predicted"/>
<feature type="region of interest" description="Disordered" evidence="1">
    <location>
        <begin position="1"/>
        <end position="75"/>
    </location>
</feature>
<dbReference type="EMBL" id="CM029048">
    <property type="protein sequence ID" value="KAG2580070.1"/>
    <property type="molecule type" value="Genomic_DNA"/>
</dbReference>
<evidence type="ECO:0000256" key="1">
    <source>
        <dbReference type="SAM" id="MobiDB-lite"/>
    </source>
</evidence>
<name>A0A8T0R4B9_PANVG</name>
<comment type="caution">
    <text evidence="2">The sequence shown here is derived from an EMBL/GenBank/DDBJ whole genome shotgun (WGS) entry which is preliminary data.</text>
</comment>
<organism evidence="2 3">
    <name type="scientific">Panicum virgatum</name>
    <name type="common">Blackwell switchgrass</name>
    <dbReference type="NCBI Taxonomy" id="38727"/>
    <lineage>
        <taxon>Eukaryota</taxon>
        <taxon>Viridiplantae</taxon>
        <taxon>Streptophyta</taxon>
        <taxon>Embryophyta</taxon>
        <taxon>Tracheophyta</taxon>
        <taxon>Spermatophyta</taxon>
        <taxon>Magnoliopsida</taxon>
        <taxon>Liliopsida</taxon>
        <taxon>Poales</taxon>
        <taxon>Poaceae</taxon>
        <taxon>PACMAD clade</taxon>
        <taxon>Panicoideae</taxon>
        <taxon>Panicodae</taxon>
        <taxon>Paniceae</taxon>
        <taxon>Panicinae</taxon>
        <taxon>Panicum</taxon>
        <taxon>Panicum sect. Hiantes</taxon>
    </lineage>
</organism>
<feature type="compositionally biased region" description="Low complexity" evidence="1">
    <location>
        <begin position="11"/>
        <end position="22"/>
    </location>
</feature>
<evidence type="ECO:0000313" key="2">
    <source>
        <dbReference type="EMBL" id="KAG2580070.1"/>
    </source>
</evidence>
<protein>
    <submittedName>
        <fullName evidence="2">Uncharacterized protein</fullName>
    </submittedName>
</protein>
<dbReference type="Proteomes" id="UP000823388">
    <property type="component" value="Chromosome 6N"/>
</dbReference>
<reference evidence="2" key="1">
    <citation type="submission" date="2020-05" db="EMBL/GenBank/DDBJ databases">
        <title>WGS assembly of Panicum virgatum.</title>
        <authorList>
            <person name="Lovell J.T."/>
            <person name="Jenkins J."/>
            <person name="Shu S."/>
            <person name="Juenger T.E."/>
            <person name="Schmutz J."/>
        </authorList>
    </citation>
    <scope>NUCLEOTIDE SEQUENCE</scope>
    <source>
        <strain evidence="2">AP13</strain>
    </source>
</reference>
<sequence>MHAPDLPGKFSSLSPSRPVSSSNRAVPNQPTNQIPGKAFAPAKYRGQTTNQECRNQPSKPSKETNRRKARGHRTFRSWTTWINSMETVDREAEQEYPAGDGEIPCICSTATATLPRGM</sequence>
<accession>A0A8T0R4B9</accession>
<feature type="compositionally biased region" description="Polar residues" evidence="1">
    <location>
        <begin position="46"/>
        <end position="59"/>
    </location>
</feature>
<evidence type="ECO:0000313" key="3">
    <source>
        <dbReference type="Proteomes" id="UP000823388"/>
    </source>
</evidence>
<gene>
    <name evidence="2" type="ORF">PVAP13_6NG041200</name>
</gene>
<dbReference type="AlphaFoldDB" id="A0A8T0R4B9"/>
<feature type="compositionally biased region" description="Polar residues" evidence="1">
    <location>
        <begin position="23"/>
        <end position="34"/>
    </location>
</feature>